<dbReference type="GeneID" id="42857637"/>
<comment type="caution">
    <text evidence="3">The sequence shown here is derived from an EMBL/GenBank/DDBJ whole genome shotgun (WGS) entry which is preliminary data.</text>
</comment>
<protein>
    <recommendedName>
        <fullName evidence="5">PrgI family protein</fullName>
    </recommendedName>
</protein>
<sequence>MAYVPVPKDLTKVKTKVMFNLTRRQLVCFTAGALVGVPLFLWLREPAGNSMAAMCMMLVMMPFFLLAMYEKHGQPLEKIVGNILKVAVIRPKQRPYQTNNFYAVLKRQEMLDKEVYDIVHRNEKLAAPSAGKTGRKDRASGKDKEKAVPRR</sequence>
<reference evidence="3" key="1">
    <citation type="submission" date="2015-02" db="EMBL/GenBank/DDBJ databases">
        <title>A novel member of the family Ruminococcaceae isolated from human feces.</title>
        <authorList>
            <person name="Shkoporov A.N."/>
            <person name="Chaplin A.V."/>
            <person name="Motuzova O.V."/>
            <person name="Kafarskaia L.I."/>
            <person name="Khokhlova E.V."/>
            <person name="Efimov B.A."/>
        </authorList>
    </citation>
    <scope>NUCLEOTIDE SEQUENCE [LARGE SCALE GENOMIC DNA]</scope>
    <source>
        <strain evidence="3">585-1</strain>
    </source>
</reference>
<proteinExistence type="predicted"/>
<gene>
    <name evidence="3" type="ORF">TQ39_13780</name>
</gene>
<dbReference type="PATRIC" id="fig|1550024.3.peg.3141"/>
<evidence type="ECO:0000256" key="2">
    <source>
        <dbReference type="SAM" id="Phobius"/>
    </source>
</evidence>
<evidence type="ECO:0000256" key="1">
    <source>
        <dbReference type="SAM" id="MobiDB-lite"/>
    </source>
</evidence>
<keyword evidence="2" id="KW-0812">Transmembrane</keyword>
<dbReference type="RefSeq" id="WP_002589059.1">
    <property type="nucleotide sequence ID" value="NZ_JXXK01000022.1"/>
</dbReference>
<name>A0A0D8IWR9_9FIRM</name>
<organism evidence="3 4">
    <name type="scientific">Ruthenibacterium lactatiformans</name>
    <dbReference type="NCBI Taxonomy" id="1550024"/>
    <lineage>
        <taxon>Bacteria</taxon>
        <taxon>Bacillati</taxon>
        <taxon>Bacillota</taxon>
        <taxon>Clostridia</taxon>
        <taxon>Eubacteriales</taxon>
        <taxon>Oscillospiraceae</taxon>
        <taxon>Ruthenibacterium</taxon>
    </lineage>
</organism>
<evidence type="ECO:0000313" key="3">
    <source>
        <dbReference type="EMBL" id="KJF39160.1"/>
    </source>
</evidence>
<dbReference type="InterPro" id="IPR024414">
    <property type="entry name" value="Uncharacterised_PrgI"/>
</dbReference>
<feature type="compositionally biased region" description="Basic and acidic residues" evidence="1">
    <location>
        <begin position="134"/>
        <end position="151"/>
    </location>
</feature>
<keyword evidence="4" id="KW-1185">Reference proteome</keyword>
<dbReference type="EMBL" id="JXXK01000022">
    <property type="protein sequence ID" value="KJF39160.1"/>
    <property type="molecule type" value="Genomic_DNA"/>
</dbReference>
<evidence type="ECO:0008006" key="5">
    <source>
        <dbReference type="Google" id="ProtNLM"/>
    </source>
</evidence>
<dbReference type="AlphaFoldDB" id="A0A0D8IWR9"/>
<dbReference type="Pfam" id="PF12666">
    <property type="entry name" value="PrgI"/>
    <property type="match status" value="1"/>
</dbReference>
<keyword evidence="2" id="KW-1133">Transmembrane helix</keyword>
<feature type="region of interest" description="Disordered" evidence="1">
    <location>
        <begin position="126"/>
        <end position="151"/>
    </location>
</feature>
<accession>A0A0D8IWR9</accession>
<keyword evidence="2" id="KW-0472">Membrane</keyword>
<evidence type="ECO:0000313" key="4">
    <source>
        <dbReference type="Proteomes" id="UP000032483"/>
    </source>
</evidence>
<dbReference type="Proteomes" id="UP000032483">
    <property type="component" value="Unassembled WGS sequence"/>
</dbReference>
<feature type="transmembrane region" description="Helical" evidence="2">
    <location>
        <begin position="50"/>
        <end position="69"/>
    </location>
</feature>
<feature type="transmembrane region" description="Helical" evidence="2">
    <location>
        <begin position="26"/>
        <end position="44"/>
    </location>
</feature>